<dbReference type="InterPro" id="IPR000306">
    <property type="entry name" value="Znf_FYVE"/>
</dbReference>
<evidence type="ECO:0000313" key="18">
    <source>
        <dbReference type="RefSeq" id="XP_030646480.1"/>
    </source>
</evidence>
<protein>
    <submittedName>
        <fullName evidence="18">FYVE, RhoGEF and PH domain-containing protein 4a</fullName>
    </submittedName>
</protein>
<keyword evidence="5" id="KW-0344">Guanine-nucleotide releasing factor</keyword>
<dbReference type="GO" id="GO:0005737">
    <property type="term" value="C:cytoplasm"/>
    <property type="evidence" value="ECO:0007669"/>
    <property type="project" value="TreeGrafter"/>
</dbReference>
<evidence type="ECO:0000256" key="1">
    <source>
        <dbReference type="ARBA" id="ARBA00004245"/>
    </source>
</evidence>
<keyword evidence="17" id="KW-1185">Reference proteome</keyword>
<dbReference type="InterPro" id="IPR035899">
    <property type="entry name" value="DBL_dom_sf"/>
</dbReference>
<dbReference type="AlphaFoldDB" id="A0A6J2WLQ3"/>
<keyword evidence="8 12" id="KW-0863">Zinc-finger</keyword>
<feature type="domain" description="PH" evidence="14">
    <location>
        <begin position="516"/>
        <end position="615"/>
    </location>
</feature>
<dbReference type="OrthoDB" id="660555at2759"/>
<feature type="compositionally biased region" description="Pro residues" evidence="13">
    <location>
        <begin position="85"/>
        <end position="99"/>
    </location>
</feature>
<dbReference type="InterPro" id="IPR011993">
    <property type="entry name" value="PH-like_dom_sf"/>
</dbReference>
<dbReference type="InParanoid" id="A0A6J2WLQ3"/>
<organism evidence="17 18">
    <name type="scientific">Chanos chanos</name>
    <name type="common">Milkfish</name>
    <name type="synonym">Mugil chanos</name>
    <dbReference type="NCBI Taxonomy" id="29144"/>
    <lineage>
        <taxon>Eukaryota</taxon>
        <taxon>Metazoa</taxon>
        <taxon>Chordata</taxon>
        <taxon>Craniata</taxon>
        <taxon>Vertebrata</taxon>
        <taxon>Euteleostomi</taxon>
        <taxon>Actinopterygii</taxon>
        <taxon>Neopterygii</taxon>
        <taxon>Teleostei</taxon>
        <taxon>Ostariophysi</taxon>
        <taxon>Gonorynchiformes</taxon>
        <taxon>Chanidae</taxon>
        <taxon>Chanos</taxon>
    </lineage>
</organism>
<dbReference type="InterPro" id="IPR013083">
    <property type="entry name" value="Znf_RING/FYVE/PHD"/>
</dbReference>
<dbReference type="GeneID" id="115826735"/>
<dbReference type="GO" id="GO:0005085">
    <property type="term" value="F:guanyl-nucleotide exchange factor activity"/>
    <property type="evidence" value="ECO:0007669"/>
    <property type="project" value="UniProtKB-KW"/>
</dbReference>
<evidence type="ECO:0000259" key="16">
    <source>
        <dbReference type="PROSITE" id="PS50178"/>
    </source>
</evidence>
<evidence type="ECO:0000256" key="7">
    <source>
        <dbReference type="ARBA" id="ARBA00022737"/>
    </source>
</evidence>
<dbReference type="InterPro" id="IPR037742">
    <property type="entry name" value="FDG4_N_PH"/>
</dbReference>
<feature type="compositionally biased region" description="Gly residues" evidence="13">
    <location>
        <begin position="126"/>
        <end position="138"/>
    </location>
</feature>
<feature type="compositionally biased region" description="Basic and acidic residues" evidence="13">
    <location>
        <begin position="146"/>
        <end position="160"/>
    </location>
</feature>
<dbReference type="InterPro" id="IPR035941">
    <property type="entry name" value="FGD1-4_PH2"/>
</dbReference>
<evidence type="ECO:0000256" key="8">
    <source>
        <dbReference type="ARBA" id="ARBA00022771"/>
    </source>
</evidence>
<feature type="region of interest" description="Disordered" evidence="13">
    <location>
        <begin position="49"/>
        <end position="229"/>
    </location>
</feature>
<keyword evidence="6" id="KW-0479">Metal-binding</keyword>
<reference evidence="18" key="1">
    <citation type="submission" date="2025-08" db="UniProtKB">
        <authorList>
            <consortium name="RefSeq"/>
        </authorList>
    </citation>
    <scope>IDENTIFICATION</scope>
</reference>
<evidence type="ECO:0000256" key="6">
    <source>
        <dbReference type="ARBA" id="ARBA00022723"/>
    </source>
</evidence>
<dbReference type="PANTHER" id="PTHR12673:SF98">
    <property type="entry name" value="FYVE, RHOGEF AND PH DOMAIN-CONTAINING PROTEIN 4"/>
    <property type="match status" value="1"/>
</dbReference>
<evidence type="ECO:0000256" key="3">
    <source>
        <dbReference type="ARBA" id="ARBA00022490"/>
    </source>
</evidence>
<dbReference type="Gene3D" id="1.20.900.10">
    <property type="entry name" value="Dbl homology (DH) domain"/>
    <property type="match status" value="1"/>
</dbReference>
<feature type="compositionally biased region" description="Basic and acidic residues" evidence="13">
    <location>
        <begin position="277"/>
        <end position="290"/>
    </location>
</feature>
<proteinExistence type="predicted"/>
<dbReference type="Pfam" id="PF22697">
    <property type="entry name" value="SOS1_NGEF_PH"/>
    <property type="match status" value="1"/>
</dbReference>
<dbReference type="InterPro" id="IPR055251">
    <property type="entry name" value="SOS1_NGEF_PH"/>
</dbReference>
<feature type="domain" description="PH" evidence="14">
    <location>
        <begin position="735"/>
        <end position="832"/>
    </location>
</feature>
<dbReference type="GO" id="GO:0007010">
    <property type="term" value="P:cytoskeleton organization"/>
    <property type="evidence" value="ECO:0007669"/>
    <property type="project" value="TreeGrafter"/>
</dbReference>
<dbReference type="Pfam" id="PF00621">
    <property type="entry name" value="RhoGEF"/>
    <property type="match status" value="1"/>
</dbReference>
<dbReference type="InterPro" id="IPR000219">
    <property type="entry name" value="DH_dom"/>
</dbReference>
<feature type="region of interest" description="Disordered" evidence="13">
    <location>
        <begin position="264"/>
        <end position="290"/>
    </location>
</feature>
<gene>
    <name evidence="18" type="primary">fgd4a</name>
</gene>
<keyword evidence="11" id="KW-0966">Cell projection</keyword>
<evidence type="ECO:0000256" key="5">
    <source>
        <dbReference type="ARBA" id="ARBA00022658"/>
    </source>
</evidence>
<dbReference type="Gene3D" id="3.30.40.10">
    <property type="entry name" value="Zinc/RING finger domain, C3HC4 (zinc finger)"/>
    <property type="match status" value="1"/>
</dbReference>
<evidence type="ECO:0000256" key="12">
    <source>
        <dbReference type="PROSITE-ProRule" id="PRU00091"/>
    </source>
</evidence>
<dbReference type="InterPro" id="IPR051092">
    <property type="entry name" value="FYVE_RhoGEF_PH"/>
</dbReference>
<evidence type="ECO:0000256" key="4">
    <source>
        <dbReference type="ARBA" id="ARBA00022553"/>
    </source>
</evidence>
<dbReference type="SMART" id="SM00325">
    <property type="entry name" value="RhoGEF"/>
    <property type="match status" value="1"/>
</dbReference>
<dbReference type="GO" id="GO:0042995">
    <property type="term" value="C:cell projection"/>
    <property type="evidence" value="ECO:0007669"/>
    <property type="project" value="UniProtKB-SubCell"/>
</dbReference>
<dbReference type="CTD" id="556216"/>
<dbReference type="Gene3D" id="2.30.29.30">
    <property type="entry name" value="Pleckstrin-homology domain (PH domain)/Phosphotyrosine-binding domain (PTB)"/>
    <property type="match status" value="2"/>
</dbReference>
<dbReference type="FunFam" id="3.30.40.10:FF:000061">
    <property type="entry name" value="FYVE, RhoGEF and PH domain containing 1"/>
    <property type="match status" value="1"/>
</dbReference>
<feature type="region of interest" description="Disordered" evidence="13">
    <location>
        <begin position="835"/>
        <end position="858"/>
    </location>
</feature>
<feature type="domain" description="FYVE-type" evidence="16">
    <location>
        <begin position="649"/>
        <end position="709"/>
    </location>
</feature>
<evidence type="ECO:0000256" key="11">
    <source>
        <dbReference type="ARBA" id="ARBA00023273"/>
    </source>
</evidence>
<dbReference type="GO" id="GO:0005856">
    <property type="term" value="C:cytoskeleton"/>
    <property type="evidence" value="ECO:0007669"/>
    <property type="project" value="UniProtKB-SubCell"/>
</dbReference>
<keyword evidence="10" id="KW-0206">Cytoskeleton</keyword>
<dbReference type="Pfam" id="PF01363">
    <property type="entry name" value="FYVE"/>
    <property type="match status" value="1"/>
</dbReference>
<dbReference type="PANTHER" id="PTHR12673">
    <property type="entry name" value="FACIOGENITAL DYSPLASIA PROTEIN"/>
    <property type="match status" value="1"/>
</dbReference>
<keyword evidence="7" id="KW-0677">Repeat</keyword>
<feature type="domain" description="DH" evidence="15">
    <location>
        <begin position="300"/>
        <end position="487"/>
    </location>
</feature>
<dbReference type="PROSITE" id="PS50003">
    <property type="entry name" value="PH_DOMAIN"/>
    <property type="match status" value="2"/>
</dbReference>
<dbReference type="FunFam" id="2.30.29.30:FF:000102">
    <property type="entry name" value="FYVE, RhoGEF and PH domain-containing protein 4"/>
    <property type="match status" value="1"/>
</dbReference>
<sequence>MGSGLRKMKRRRKYWFWRSKERAGKPSCFPSKSTNEEETCIGVKIAHAKALGSSPGERGSHSERVHRGSRGSDSCTRVNGKSLGPRPPLPPKPRVPPKPASLQSPVTKPHSPLCRTPPPQPKMEESGGGGGGGGGGKGRVSNLISRFEESSHTESRKEGSPLKQHSRSPNCSPSHRICPRPPEPKERRKFLGTNASAAGDAHKPAANGDLAQMDKDRDRNGDTETQRTDMALVNGDAGEDYVDTQSALSQSHIHSTEPEYEQIQVEEKEEEEMSQEDWQHDQRTEDTNVEKKVKETNEQKLYNIANELLQTERAYVLRLDLLDKQFNAKLMEEAGKGTFPVEVVKNIFSNISSIHAFHSEFLLPDLEKRMGEWDSKPRIGDILQKLTPFLKMYAEYIRNFDNAMDLLKQWTDRSPQFKAIIQDIQSQEACGNLTLQNHMLEPVQRVPRYEMLLKDYLKKLPEDHPDCSDSKKSLDIIATAATHSNTAISKSENLKKLMEIYVMLGEEVDIVNPSNEFIKEGQILKLAARNTSSMERYLFLFNNMLLYCVPKFSLVGQKFTVRTRIGIEGMEVKETYNEDYPHTFQVSGKERILELQASSQQDKEGWIKAFRETINIFHQKNETFKAASKDVEEVSLSDLGKRAPRWIRDNEVTMCMKCKEPFNAITRRRHHCRACGYVVCWKCSDNKVALEYDGNKMNKVCKDCYSVLTGRTEGEEKEGKKKGILEIEAAQFSGSSIMCGFLQYCEKNKPWQKVWCVIPQKEALVLYVYGAPQDVKAQSTIPLLGYSVEDTPRPTDPPASFRLSQSKSVHSFAAESEELKQRWLKVIRVAVTGEVPECPQPSETTTTENTQNGSSEGI</sequence>
<dbReference type="GO" id="GO:0008270">
    <property type="term" value="F:zinc ion binding"/>
    <property type="evidence" value="ECO:0007669"/>
    <property type="project" value="UniProtKB-KW"/>
</dbReference>
<dbReference type="SMART" id="SM00233">
    <property type="entry name" value="PH"/>
    <property type="match status" value="2"/>
</dbReference>
<dbReference type="CDD" id="cd13236">
    <property type="entry name" value="PH2_FGD1-4"/>
    <property type="match status" value="1"/>
</dbReference>
<dbReference type="SUPFAM" id="SSF50729">
    <property type="entry name" value="PH domain-like"/>
    <property type="match status" value="2"/>
</dbReference>
<evidence type="ECO:0000313" key="17">
    <source>
        <dbReference type="Proteomes" id="UP000504632"/>
    </source>
</evidence>
<dbReference type="Pfam" id="PF00169">
    <property type="entry name" value="PH"/>
    <property type="match status" value="1"/>
</dbReference>
<dbReference type="PROSITE" id="PS50010">
    <property type="entry name" value="DH_2"/>
    <property type="match status" value="1"/>
</dbReference>
<dbReference type="FunFam" id="1.20.900.10:FF:000013">
    <property type="entry name" value="FYVE, RhoGEF and PH domain-containing protein 4"/>
    <property type="match status" value="1"/>
</dbReference>
<keyword evidence="9" id="KW-0862">Zinc</keyword>
<keyword evidence="4" id="KW-0597">Phosphoprotein</keyword>
<dbReference type="CDD" id="cd00160">
    <property type="entry name" value="RhoGEF"/>
    <property type="match status" value="1"/>
</dbReference>
<dbReference type="GO" id="GO:0046847">
    <property type="term" value="P:filopodium assembly"/>
    <property type="evidence" value="ECO:0007669"/>
    <property type="project" value="TreeGrafter"/>
</dbReference>
<dbReference type="InterPro" id="IPR017455">
    <property type="entry name" value="Znf_FYVE-rel"/>
</dbReference>
<dbReference type="CDD" id="cd15791">
    <property type="entry name" value="PH1_FDG4"/>
    <property type="match status" value="1"/>
</dbReference>
<dbReference type="PROSITE" id="PS50178">
    <property type="entry name" value="ZF_FYVE"/>
    <property type="match status" value="1"/>
</dbReference>
<evidence type="ECO:0000256" key="9">
    <source>
        <dbReference type="ARBA" id="ARBA00022833"/>
    </source>
</evidence>
<evidence type="ECO:0000256" key="10">
    <source>
        <dbReference type="ARBA" id="ARBA00023212"/>
    </source>
</evidence>
<accession>A0A6J2WLQ3</accession>
<dbReference type="SUPFAM" id="SSF48065">
    <property type="entry name" value="DBL homology domain (DH-domain)"/>
    <property type="match status" value="1"/>
</dbReference>
<keyword evidence="3" id="KW-0963">Cytoplasm</keyword>
<evidence type="ECO:0000256" key="2">
    <source>
        <dbReference type="ARBA" id="ARBA00004316"/>
    </source>
</evidence>
<feature type="compositionally biased region" description="Basic and acidic residues" evidence="13">
    <location>
        <begin position="212"/>
        <end position="227"/>
    </location>
</feature>
<comment type="subcellular location">
    <subcellularLocation>
        <location evidence="2">Cell projection</location>
    </subcellularLocation>
    <subcellularLocation>
        <location evidence="1">Cytoplasm</location>
        <location evidence="1">Cytoskeleton</location>
    </subcellularLocation>
</comment>
<dbReference type="CDD" id="cd15741">
    <property type="entry name" value="FYVE_FGD1_2_4"/>
    <property type="match status" value="1"/>
</dbReference>
<dbReference type="SMART" id="SM00064">
    <property type="entry name" value="FYVE"/>
    <property type="match status" value="1"/>
</dbReference>
<evidence type="ECO:0000259" key="15">
    <source>
        <dbReference type="PROSITE" id="PS50010"/>
    </source>
</evidence>
<name>A0A6J2WLQ3_CHACN</name>
<dbReference type="InterPro" id="IPR001849">
    <property type="entry name" value="PH_domain"/>
</dbReference>
<dbReference type="RefSeq" id="XP_030646480.1">
    <property type="nucleotide sequence ID" value="XM_030790620.1"/>
</dbReference>
<feature type="compositionally biased region" description="Polar residues" evidence="13">
    <location>
        <begin position="841"/>
        <end position="858"/>
    </location>
</feature>
<evidence type="ECO:0000259" key="14">
    <source>
        <dbReference type="PROSITE" id="PS50003"/>
    </source>
</evidence>
<dbReference type="Proteomes" id="UP000504632">
    <property type="component" value="Chromosome 13"/>
</dbReference>
<evidence type="ECO:0000256" key="13">
    <source>
        <dbReference type="SAM" id="MobiDB-lite"/>
    </source>
</evidence>